<feature type="transmembrane region" description="Helical" evidence="5">
    <location>
        <begin position="233"/>
        <end position="254"/>
    </location>
</feature>
<evidence type="ECO:0000259" key="6">
    <source>
        <dbReference type="PROSITE" id="PS50850"/>
    </source>
</evidence>
<proteinExistence type="predicted"/>
<dbReference type="Gene3D" id="1.20.1720.10">
    <property type="entry name" value="Multidrug resistance protein D"/>
    <property type="match status" value="1"/>
</dbReference>
<dbReference type="GO" id="GO:0005886">
    <property type="term" value="C:plasma membrane"/>
    <property type="evidence" value="ECO:0007669"/>
    <property type="project" value="UniProtKB-SubCell"/>
</dbReference>
<dbReference type="EMBL" id="CP128986">
    <property type="protein sequence ID" value="WOC13457.1"/>
    <property type="molecule type" value="Genomic_DNA"/>
</dbReference>
<feature type="transmembrane region" description="Helical" evidence="5">
    <location>
        <begin position="437"/>
        <end position="460"/>
    </location>
</feature>
<reference evidence="7" key="1">
    <citation type="submission" date="2023-06" db="EMBL/GenBank/DDBJ databases">
        <title>Gordonia sp. nov. and Pseudochrobactrum sp. nov., two species isolated from the burying beetle Nicrophorus vespilloides.</title>
        <authorList>
            <person name="Poehlein A."/>
            <person name="Guzman J."/>
            <person name="Daniel R."/>
            <person name="Vilcinskas A."/>
        </authorList>
    </citation>
    <scope>NUCLEOTIDE SEQUENCE</scope>
    <source>
        <strain evidence="7">MP11Mi</strain>
    </source>
</reference>
<evidence type="ECO:0000256" key="5">
    <source>
        <dbReference type="SAM" id="Phobius"/>
    </source>
</evidence>
<dbReference type="InterPro" id="IPR011701">
    <property type="entry name" value="MFS"/>
</dbReference>
<name>A0AA97CX05_9ACTN</name>
<feature type="transmembrane region" description="Helical" evidence="5">
    <location>
        <begin position="142"/>
        <end position="163"/>
    </location>
</feature>
<feature type="transmembrane region" description="Helical" evidence="5">
    <location>
        <begin position="274"/>
        <end position="294"/>
    </location>
</feature>
<dbReference type="CDD" id="cd17321">
    <property type="entry name" value="MFS_MMR_MDR_like"/>
    <property type="match status" value="1"/>
</dbReference>
<feature type="transmembrane region" description="Helical" evidence="5">
    <location>
        <begin position="335"/>
        <end position="353"/>
    </location>
</feature>
<dbReference type="InterPro" id="IPR005829">
    <property type="entry name" value="Sugar_transporter_CS"/>
</dbReference>
<dbReference type="Pfam" id="PF07690">
    <property type="entry name" value="MFS_1"/>
    <property type="match status" value="1"/>
</dbReference>
<keyword evidence="4 5" id="KW-0472">Membrane</keyword>
<feature type="transmembrane region" description="Helical" evidence="5">
    <location>
        <begin position="406"/>
        <end position="425"/>
    </location>
</feature>
<dbReference type="PROSITE" id="PS00216">
    <property type="entry name" value="SUGAR_TRANSPORT_1"/>
    <property type="match status" value="1"/>
</dbReference>
<feature type="transmembrane region" description="Helical" evidence="5">
    <location>
        <begin position="365"/>
        <end position="385"/>
    </location>
</feature>
<sequence>MTDTTPRWGARRRITLAVVCAATAMLMLDIAVVNTALPAISLDFAADLGALKWVIDGYTLALAATVLSAGAWADRVGRRRVFIVGAIVFTVSSVLCASADRMAFLNAARVAQGLGASLLFATSLALLAHAFDDGTKARTTALAAYGATIGAAFAVGPLLGGVLTEWVGWRGIFLINVPVGALMLAALRWIDESRSAAPRRGDWLGQLTAIVALAALTGGFFEAADNGWSAGRTLVMFALAVAALVAFVAVEVTVAEPMLPLGLFATRAFAGAQLATFSISASMFAVFVYVTLYLQGVLGMSPIQAGLVYLPGTAMMLVVAGATDKLMNVVAPRTLITLALFGVAGGMAWMTVASVDSSGWNLVPGFLLACVGAGVFNPVLSAIVLSESDSDDVGLATGVNDVFRQSGIALGVAALGAVFPAQSAFTPDSAQEFTDALVVALWISCAVALAGAFVAAATLGRASLRPVAVRSEGLSQTGSPTRDSRRRIAS</sequence>
<evidence type="ECO:0000256" key="2">
    <source>
        <dbReference type="ARBA" id="ARBA00022692"/>
    </source>
</evidence>
<feature type="transmembrane region" description="Helical" evidence="5">
    <location>
        <begin position="306"/>
        <end position="323"/>
    </location>
</feature>
<keyword evidence="3 5" id="KW-1133">Transmembrane helix</keyword>
<dbReference type="Gene3D" id="1.20.1250.20">
    <property type="entry name" value="MFS general substrate transporter like domains"/>
    <property type="match status" value="1"/>
</dbReference>
<feature type="transmembrane region" description="Helical" evidence="5">
    <location>
        <begin position="110"/>
        <end position="130"/>
    </location>
</feature>
<evidence type="ECO:0000313" key="7">
    <source>
        <dbReference type="EMBL" id="WOC13457.1"/>
    </source>
</evidence>
<dbReference type="SUPFAM" id="SSF103473">
    <property type="entry name" value="MFS general substrate transporter"/>
    <property type="match status" value="1"/>
</dbReference>
<feature type="transmembrane region" description="Helical" evidence="5">
    <location>
        <begin position="53"/>
        <end position="74"/>
    </location>
</feature>
<dbReference type="RefSeq" id="WP_420039276.1">
    <property type="nucleotide sequence ID" value="NZ_CP128986.1"/>
</dbReference>
<feature type="domain" description="Major facilitator superfamily (MFS) profile" evidence="6">
    <location>
        <begin position="15"/>
        <end position="463"/>
    </location>
</feature>
<comment type="subcellular location">
    <subcellularLocation>
        <location evidence="1">Cell membrane</location>
        <topology evidence="1">Multi-pass membrane protein</topology>
    </subcellularLocation>
</comment>
<protein>
    <submittedName>
        <fullName evidence="7">Drug efflux pump JefA</fullName>
    </submittedName>
</protein>
<feature type="transmembrane region" description="Helical" evidence="5">
    <location>
        <begin position="81"/>
        <end position="104"/>
    </location>
</feature>
<organism evidence="7">
    <name type="scientific">Gordonia sp. MP11Mi</name>
    <dbReference type="NCBI Taxonomy" id="3022769"/>
    <lineage>
        <taxon>Bacteria</taxon>
        <taxon>Bacillati</taxon>
        <taxon>Actinomycetota</taxon>
        <taxon>Actinomycetes</taxon>
        <taxon>Mycobacteriales</taxon>
        <taxon>Gordoniaceae</taxon>
        <taxon>Gordonia</taxon>
    </lineage>
</organism>
<feature type="transmembrane region" description="Helical" evidence="5">
    <location>
        <begin position="169"/>
        <end position="190"/>
    </location>
</feature>
<dbReference type="PANTHER" id="PTHR42718:SF49">
    <property type="entry name" value="EXPORT PROTEIN"/>
    <property type="match status" value="1"/>
</dbReference>
<dbReference type="PANTHER" id="PTHR42718">
    <property type="entry name" value="MAJOR FACILITATOR SUPERFAMILY MULTIDRUG TRANSPORTER MFSC"/>
    <property type="match status" value="1"/>
</dbReference>
<dbReference type="InterPro" id="IPR036259">
    <property type="entry name" value="MFS_trans_sf"/>
</dbReference>
<evidence type="ECO:0000256" key="3">
    <source>
        <dbReference type="ARBA" id="ARBA00022989"/>
    </source>
</evidence>
<accession>A0AA97CX05</accession>
<dbReference type="PROSITE" id="PS50850">
    <property type="entry name" value="MFS"/>
    <property type="match status" value="1"/>
</dbReference>
<evidence type="ECO:0000256" key="1">
    <source>
        <dbReference type="ARBA" id="ARBA00004651"/>
    </source>
</evidence>
<feature type="transmembrane region" description="Helical" evidence="5">
    <location>
        <begin position="202"/>
        <end position="221"/>
    </location>
</feature>
<dbReference type="GO" id="GO:0022857">
    <property type="term" value="F:transmembrane transporter activity"/>
    <property type="evidence" value="ECO:0007669"/>
    <property type="project" value="InterPro"/>
</dbReference>
<keyword evidence="2 5" id="KW-0812">Transmembrane</keyword>
<feature type="transmembrane region" description="Helical" evidence="5">
    <location>
        <begin position="14"/>
        <end position="33"/>
    </location>
</feature>
<gene>
    <name evidence="7" type="primary">jefA</name>
    <name evidence="7" type="ORF">MP11Mi_25580</name>
</gene>
<dbReference type="AlphaFoldDB" id="A0AA97CX05"/>
<evidence type="ECO:0000256" key="4">
    <source>
        <dbReference type="ARBA" id="ARBA00023136"/>
    </source>
</evidence>
<dbReference type="InterPro" id="IPR020846">
    <property type="entry name" value="MFS_dom"/>
</dbReference>